<sequence>MRTIILSALFLCFTGILHAQTTPVVKVAVLLYPGVELQDFAGPADVFVKAAGVTRGQYDVYTVSLQPGMIYTESDKVAIKPAYQLTNMPKPDILVIPGASMTVIETLRTDSAMYSFIRKYKDSAAVTMSVCTGAYLLGRTGALDQIRSTTHFFVADDFQETFPHTTLIKDVRYVDEGHIITTSGVTSGIDGALHLVERYSGEKIAAMVARGMQYNTHREEAWPVAPAGMKFQRSKKKD</sequence>
<dbReference type="Pfam" id="PF01965">
    <property type="entry name" value="DJ-1_PfpI"/>
    <property type="match status" value="1"/>
</dbReference>
<evidence type="ECO:0000313" key="3">
    <source>
        <dbReference type="EMBL" id="SEW38444.1"/>
    </source>
</evidence>
<evidence type="ECO:0000256" key="1">
    <source>
        <dbReference type="SAM" id="SignalP"/>
    </source>
</evidence>
<dbReference type="PANTHER" id="PTHR43130">
    <property type="entry name" value="ARAC-FAMILY TRANSCRIPTIONAL REGULATOR"/>
    <property type="match status" value="1"/>
</dbReference>
<proteinExistence type="predicted"/>
<dbReference type="InterPro" id="IPR002818">
    <property type="entry name" value="DJ-1/PfpI"/>
</dbReference>
<dbReference type="InterPro" id="IPR052158">
    <property type="entry name" value="INH-QAR"/>
</dbReference>
<keyword evidence="1" id="KW-0732">Signal</keyword>
<dbReference type="Gene3D" id="3.40.50.880">
    <property type="match status" value="1"/>
</dbReference>
<gene>
    <name evidence="3" type="ORF">SAMN04488122_2615</name>
</gene>
<dbReference type="RefSeq" id="WP_089895319.1">
    <property type="nucleotide sequence ID" value="NZ_FOJG01000001.1"/>
</dbReference>
<dbReference type="CDD" id="cd03139">
    <property type="entry name" value="GATase1_PfpI_2"/>
    <property type="match status" value="1"/>
</dbReference>
<evidence type="ECO:0000259" key="2">
    <source>
        <dbReference type="Pfam" id="PF01965"/>
    </source>
</evidence>
<accession>A0A1I0RDX4</accession>
<dbReference type="STRING" id="29529.SAMN04488122_2615"/>
<evidence type="ECO:0000313" key="4">
    <source>
        <dbReference type="Proteomes" id="UP000199310"/>
    </source>
</evidence>
<dbReference type="Proteomes" id="UP000199310">
    <property type="component" value="Unassembled WGS sequence"/>
</dbReference>
<dbReference type="SUPFAM" id="SSF52317">
    <property type="entry name" value="Class I glutamine amidotransferase-like"/>
    <property type="match status" value="1"/>
</dbReference>
<dbReference type="OrthoDB" id="6382410at2"/>
<name>A0A1I0RDX4_9BACT</name>
<dbReference type="EMBL" id="FOJG01000001">
    <property type="protein sequence ID" value="SEW38444.1"/>
    <property type="molecule type" value="Genomic_DNA"/>
</dbReference>
<reference evidence="4" key="1">
    <citation type="submission" date="2016-10" db="EMBL/GenBank/DDBJ databases">
        <authorList>
            <person name="Varghese N."/>
            <person name="Submissions S."/>
        </authorList>
    </citation>
    <scope>NUCLEOTIDE SEQUENCE [LARGE SCALE GENOMIC DNA]</scope>
    <source>
        <strain evidence="4">DSM 3695</strain>
    </source>
</reference>
<keyword evidence="4" id="KW-1185">Reference proteome</keyword>
<feature type="domain" description="DJ-1/PfpI" evidence="2">
    <location>
        <begin position="26"/>
        <end position="197"/>
    </location>
</feature>
<dbReference type="AlphaFoldDB" id="A0A1I0RDX4"/>
<organism evidence="3 4">
    <name type="scientific">Chitinophaga arvensicola</name>
    <dbReference type="NCBI Taxonomy" id="29529"/>
    <lineage>
        <taxon>Bacteria</taxon>
        <taxon>Pseudomonadati</taxon>
        <taxon>Bacteroidota</taxon>
        <taxon>Chitinophagia</taxon>
        <taxon>Chitinophagales</taxon>
        <taxon>Chitinophagaceae</taxon>
        <taxon>Chitinophaga</taxon>
    </lineage>
</organism>
<dbReference type="InterPro" id="IPR029062">
    <property type="entry name" value="Class_I_gatase-like"/>
</dbReference>
<protein>
    <submittedName>
        <fullName evidence="3">DJ-1/PfpI family protein</fullName>
    </submittedName>
</protein>
<feature type="signal peptide" evidence="1">
    <location>
        <begin position="1"/>
        <end position="19"/>
    </location>
</feature>
<dbReference type="PANTHER" id="PTHR43130:SF3">
    <property type="entry name" value="HTH-TYPE TRANSCRIPTIONAL REGULATOR RV1931C"/>
    <property type="match status" value="1"/>
</dbReference>
<feature type="chain" id="PRO_5011486580" evidence="1">
    <location>
        <begin position="20"/>
        <end position="238"/>
    </location>
</feature>